<dbReference type="Gene3D" id="3.30.70.1060">
    <property type="entry name" value="Dimeric alpha+beta barrel"/>
    <property type="match status" value="1"/>
</dbReference>
<protein>
    <recommendedName>
        <fullName evidence="2">YCII-related domain-containing protein</fullName>
    </recommendedName>
</protein>
<organism evidence="3 4">
    <name type="scientific">Nocardioides thalensis</name>
    <dbReference type="NCBI Taxonomy" id="1914755"/>
    <lineage>
        <taxon>Bacteria</taxon>
        <taxon>Bacillati</taxon>
        <taxon>Actinomycetota</taxon>
        <taxon>Actinomycetes</taxon>
        <taxon>Propionibacteriales</taxon>
        <taxon>Nocardioidaceae</taxon>
        <taxon>Nocardioides</taxon>
    </lineage>
</organism>
<comment type="caution">
    <text evidence="3">The sequence shown here is derived from an EMBL/GenBank/DDBJ whole genome shotgun (WGS) entry which is preliminary data.</text>
</comment>
<dbReference type="InterPro" id="IPR005545">
    <property type="entry name" value="YCII"/>
</dbReference>
<evidence type="ECO:0000259" key="2">
    <source>
        <dbReference type="Pfam" id="PF03795"/>
    </source>
</evidence>
<dbReference type="SUPFAM" id="SSF54909">
    <property type="entry name" value="Dimeric alpha+beta barrel"/>
    <property type="match status" value="1"/>
</dbReference>
<gene>
    <name evidence="3" type="ORF">HNR19_000776</name>
</gene>
<evidence type="ECO:0000313" key="3">
    <source>
        <dbReference type="EMBL" id="NYJ00078.1"/>
    </source>
</evidence>
<dbReference type="RefSeq" id="WP_179666715.1">
    <property type="nucleotide sequence ID" value="NZ_JACCFP010000001.1"/>
</dbReference>
<dbReference type="Pfam" id="PF03795">
    <property type="entry name" value="YCII"/>
    <property type="match status" value="1"/>
</dbReference>
<evidence type="ECO:0000313" key="4">
    <source>
        <dbReference type="Proteomes" id="UP000530424"/>
    </source>
</evidence>
<dbReference type="AlphaFoldDB" id="A0A853C0E0"/>
<name>A0A853C0E0_9ACTN</name>
<proteinExistence type="inferred from homology"/>
<reference evidence="3 4" key="1">
    <citation type="submission" date="2020-07" db="EMBL/GenBank/DDBJ databases">
        <title>Sequencing the genomes of 1000 actinobacteria strains.</title>
        <authorList>
            <person name="Klenk H.-P."/>
        </authorList>
    </citation>
    <scope>NUCLEOTIDE SEQUENCE [LARGE SCALE GENOMIC DNA]</scope>
    <source>
        <strain evidence="3 4">DSM 103833</strain>
    </source>
</reference>
<dbReference type="EMBL" id="JACCFP010000001">
    <property type="protein sequence ID" value="NYJ00078.1"/>
    <property type="molecule type" value="Genomic_DNA"/>
</dbReference>
<evidence type="ECO:0000256" key="1">
    <source>
        <dbReference type="ARBA" id="ARBA00007689"/>
    </source>
</evidence>
<accession>A0A853C0E0</accession>
<dbReference type="PANTHER" id="PTHR35174">
    <property type="entry name" value="BLL7171 PROTEIN-RELATED"/>
    <property type="match status" value="1"/>
</dbReference>
<keyword evidence="4" id="KW-1185">Reference proteome</keyword>
<sequence length="124" mass="13147">MTTTYVVLLPGDEGAWERATPEEQAAVFARHEEFSRALAERGHNVTGGAELTHSRTTRKVARDAAGQLVVTDGPYAETVEQLSGFYVVESDDLDDLVQVSAILADPGGPPVEVRAAVDHSGDAG</sequence>
<comment type="similarity">
    <text evidence="1">Belongs to the YciI family.</text>
</comment>
<feature type="domain" description="YCII-related" evidence="2">
    <location>
        <begin position="5"/>
        <end position="99"/>
    </location>
</feature>
<dbReference type="InterPro" id="IPR011008">
    <property type="entry name" value="Dimeric_a/b-barrel"/>
</dbReference>
<dbReference type="PANTHER" id="PTHR35174:SF3">
    <property type="entry name" value="BLL7171 PROTEIN"/>
    <property type="match status" value="1"/>
</dbReference>
<dbReference type="Proteomes" id="UP000530424">
    <property type="component" value="Unassembled WGS sequence"/>
</dbReference>